<comment type="caution">
    <text evidence="1">The sequence shown here is derived from an EMBL/GenBank/DDBJ whole genome shotgun (WGS) entry which is preliminary data.</text>
</comment>
<evidence type="ECO:0000313" key="1">
    <source>
        <dbReference type="EMBL" id="KAB1971471.1"/>
    </source>
</evidence>
<name>A0A6A1Z4Q7_9LACO</name>
<accession>A0A6A1Z4Q7</accession>
<protein>
    <submittedName>
        <fullName evidence="1">Helix-turn-helix domain-containing protein</fullName>
    </submittedName>
</protein>
<dbReference type="RefSeq" id="WP_151495624.1">
    <property type="nucleotide sequence ID" value="NZ_JBBOJP010000082.1"/>
</dbReference>
<dbReference type="SUPFAM" id="SSF46955">
    <property type="entry name" value="Putative DNA-binding domain"/>
    <property type="match status" value="1"/>
</dbReference>
<gene>
    <name evidence="1" type="ORF">F8251_08925</name>
</gene>
<sequence length="104" mass="12300">MSDLQEAIYRIVVKEVARTEPKRKENFLNKKDAEKLIKKYTKQYTLQEFLNANEAANVLGMSLTTFWRYRQKYPVPVYVIDGVKRYKKSELIKCVEDNSVRGYA</sequence>
<dbReference type="InterPro" id="IPR009061">
    <property type="entry name" value="DNA-bd_dom_put_sf"/>
</dbReference>
<organism evidence="1 2">
    <name type="scientific">Lactobacillus crispatus</name>
    <dbReference type="NCBI Taxonomy" id="47770"/>
    <lineage>
        <taxon>Bacteria</taxon>
        <taxon>Bacillati</taxon>
        <taxon>Bacillota</taxon>
        <taxon>Bacilli</taxon>
        <taxon>Lactobacillales</taxon>
        <taxon>Lactobacillaceae</taxon>
        <taxon>Lactobacillus</taxon>
    </lineage>
</organism>
<dbReference type="EMBL" id="WBOB01000065">
    <property type="protein sequence ID" value="KAB1971471.1"/>
    <property type="molecule type" value="Genomic_DNA"/>
</dbReference>
<dbReference type="Proteomes" id="UP000430323">
    <property type="component" value="Unassembled WGS sequence"/>
</dbReference>
<reference evidence="1 2" key="1">
    <citation type="submission" date="2019-09" db="EMBL/GenBank/DDBJ databases">
        <title>Investigation of probiotic properties of different lactic acid bacteria.</title>
        <authorList>
            <person name="Jaomanjaka F."/>
            <person name="Blanc P."/>
        </authorList>
    </citation>
    <scope>NUCLEOTIDE SEQUENCE [LARGE SCALE GENOMIC DNA]</scope>
    <source>
        <strain evidence="1 2">BIO6272</strain>
    </source>
</reference>
<dbReference type="AlphaFoldDB" id="A0A6A1Z4Q7"/>
<evidence type="ECO:0000313" key="2">
    <source>
        <dbReference type="Proteomes" id="UP000430323"/>
    </source>
</evidence>
<proteinExistence type="predicted"/>